<dbReference type="PANTHER" id="PTHR33116:SF86">
    <property type="entry name" value="REVERSE TRANSCRIPTASE DOMAIN-CONTAINING PROTEIN"/>
    <property type="match status" value="1"/>
</dbReference>
<keyword evidence="2" id="KW-1185">Reference proteome</keyword>
<sequence>MLAKFWWGTTEKQRKIHWVSWNKLGKAKSKGGLGFRSFEDFNKALLGKQCWRLLQNPNSLLAKVFKS</sequence>
<dbReference type="PANTHER" id="PTHR33116">
    <property type="entry name" value="REVERSE TRANSCRIPTASE ZINC-BINDING DOMAIN-CONTAINING PROTEIN-RELATED-RELATED"/>
    <property type="match status" value="1"/>
</dbReference>
<dbReference type="EMBL" id="LXQA010392768">
    <property type="protein sequence ID" value="MCI48878.1"/>
    <property type="molecule type" value="Genomic_DNA"/>
</dbReference>
<reference evidence="1 2" key="1">
    <citation type="journal article" date="2018" name="Front. Plant Sci.">
        <title>Red Clover (Trifolium pratense) and Zigzag Clover (T. medium) - A Picture of Genomic Similarities and Differences.</title>
        <authorList>
            <person name="Dluhosova J."/>
            <person name="Istvanek J."/>
            <person name="Nedelnik J."/>
            <person name="Repkova J."/>
        </authorList>
    </citation>
    <scope>NUCLEOTIDE SEQUENCE [LARGE SCALE GENOMIC DNA]</scope>
    <source>
        <strain evidence="2">cv. 10/8</strain>
        <tissue evidence="1">Leaf</tissue>
    </source>
</reference>
<evidence type="ECO:0000313" key="1">
    <source>
        <dbReference type="EMBL" id="MCI48878.1"/>
    </source>
</evidence>
<organism evidence="1 2">
    <name type="scientific">Trifolium medium</name>
    <dbReference type="NCBI Taxonomy" id="97028"/>
    <lineage>
        <taxon>Eukaryota</taxon>
        <taxon>Viridiplantae</taxon>
        <taxon>Streptophyta</taxon>
        <taxon>Embryophyta</taxon>
        <taxon>Tracheophyta</taxon>
        <taxon>Spermatophyta</taxon>
        <taxon>Magnoliopsida</taxon>
        <taxon>eudicotyledons</taxon>
        <taxon>Gunneridae</taxon>
        <taxon>Pentapetalae</taxon>
        <taxon>rosids</taxon>
        <taxon>fabids</taxon>
        <taxon>Fabales</taxon>
        <taxon>Fabaceae</taxon>
        <taxon>Papilionoideae</taxon>
        <taxon>50 kb inversion clade</taxon>
        <taxon>NPAAA clade</taxon>
        <taxon>Hologalegina</taxon>
        <taxon>IRL clade</taxon>
        <taxon>Trifolieae</taxon>
        <taxon>Trifolium</taxon>
    </lineage>
</organism>
<keyword evidence="1" id="KW-0808">Transferase</keyword>
<dbReference type="AlphaFoldDB" id="A0A392SJ03"/>
<feature type="non-terminal residue" evidence="1">
    <location>
        <position position="67"/>
    </location>
</feature>
<keyword evidence="1" id="KW-0695">RNA-directed DNA polymerase</keyword>
<proteinExistence type="predicted"/>
<keyword evidence="1" id="KW-0548">Nucleotidyltransferase</keyword>
<name>A0A392SJ03_9FABA</name>
<accession>A0A392SJ03</accession>
<dbReference type="GO" id="GO:0003964">
    <property type="term" value="F:RNA-directed DNA polymerase activity"/>
    <property type="evidence" value="ECO:0007669"/>
    <property type="project" value="UniProtKB-KW"/>
</dbReference>
<comment type="caution">
    <text evidence="1">The sequence shown here is derived from an EMBL/GenBank/DDBJ whole genome shotgun (WGS) entry which is preliminary data.</text>
</comment>
<evidence type="ECO:0000313" key="2">
    <source>
        <dbReference type="Proteomes" id="UP000265520"/>
    </source>
</evidence>
<dbReference type="Proteomes" id="UP000265520">
    <property type="component" value="Unassembled WGS sequence"/>
</dbReference>
<protein>
    <submittedName>
        <fullName evidence="1">Reverse transcriptase-like protein</fullName>
    </submittedName>
</protein>